<sequence length="791" mass="84074">MSEQTRTPPAESSVSDRDERRASAPGDVGDSVEKVDGRGLVTGKAAYTDDVVADDALAGKVLYSPHAHATVRDIDTSEAASMEGVRAVVTRTADFPHRYCRQGVPHPQPAPYDEGGNDPTVRFVGDPVAAVAADTDDIAAAALDAIEVEYEVHDHVLAPEEAMAPEAPTLHDEDEYENPQPGCDRDRNVVAEVESSEGNVDAAFAEADIVVEGEYSTQTVQHAQLEPNATIAWIDDRDRLVLRTSTQTPHLVRDNVARAFGLPRAKVKVVKPRVGGGFGGKQDTLPTQYYCAALARKADAKVRLVTSREEDLYATHCRHAMDITVKTAVTEDGELTAMDVDITSNTGAYGNHALTVLSNGGHEPLSVYDLENRRFTGRAVYTNITPAAAMRGYGSPQGAFAVESHIDEVAEAVGIPPLELRRRNIVHDGLKAFDPGFSESKRPFAAIGLEECIDEATADADWRDEPRTVETEDGRYARGFGIGLAMHKSGVAGDEFAGAEITIEDDGTATLRVGVGDIGQGADTTMAQIASGVLGIPTSDIHVQSDDTDATPWDNGAYGSSTTYVSGTAVRRAAEEAAEKLCDAATDYLEDSRESLALSEGAITGPSGDQIRVADLAERIFTGIDGRKKRIIGHGDAAPELSPKPFAAQVAEVEVDLETGDFEVMQLVSAADVGYAIHPENCRGQVIGAAVMGYGQAVSEAVTWDEDGRPEVTTLREYESPRATDIPARTTGILVEPYEPSGPFGAKSVGETCNIAPPAAVANAVRNACGVRVVDLPVTAEKIASGLRRTE</sequence>
<proteinExistence type="predicted"/>
<dbReference type="InterPro" id="IPR046867">
    <property type="entry name" value="AldOxase/xan_DH_MoCoBD2"/>
</dbReference>
<dbReference type="Gene3D" id="3.30.365.10">
    <property type="entry name" value="Aldehyde oxidase/xanthine dehydrogenase, molybdopterin binding domain"/>
    <property type="match status" value="4"/>
</dbReference>
<dbReference type="Gene3D" id="3.90.1170.50">
    <property type="entry name" value="Aldehyde oxidase/xanthine dehydrogenase, a/b hammerhead"/>
    <property type="match status" value="1"/>
</dbReference>
<dbReference type="SUPFAM" id="SSF56003">
    <property type="entry name" value="Molybdenum cofactor-binding domain"/>
    <property type="match status" value="1"/>
</dbReference>
<dbReference type="SMART" id="SM01008">
    <property type="entry name" value="Ald_Xan_dh_C"/>
    <property type="match status" value="1"/>
</dbReference>
<dbReference type="InterPro" id="IPR036856">
    <property type="entry name" value="Ald_Oxase/Xan_DH_a/b_sf"/>
</dbReference>
<dbReference type="Proteomes" id="UP001254813">
    <property type="component" value="Unassembled WGS sequence"/>
</dbReference>
<dbReference type="PANTHER" id="PTHR11908">
    <property type="entry name" value="XANTHINE DEHYDROGENASE"/>
    <property type="match status" value="1"/>
</dbReference>
<keyword evidence="1" id="KW-0500">Molybdenum</keyword>
<evidence type="ECO:0000313" key="6">
    <source>
        <dbReference type="Proteomes" id="UP001254813"/>
    </source>
</evidence>
<gene>
    <name evidence="5" type="ORF">NDI79_12045</name>
</gene>
<accession>A0ABU2G289</accession>
<comment type="caution">
    <text evidence="5">The sequence shown here is derived from an EMBL/GenBank/DDBJ whole genome shotgun (WGS) entry which is preliminary data.</text>
</comment>
<evidence type="ECO:0000256" key="2">
    <source>
        <dbReference type="ARBA" id="ARBA00023002"/>
    </source>
</evidence>
<feature type="domain" description="Aldehyde oxidase/xanthine dehydrogenase a/b hammerhead" evidence="4">
    <location>
        <begin position="42"/>
        <end position="154"/>
    </location>
</feature>
<evidence type="ECO:0000313" key="5">
    <source>
        <dbReference type="EMBL" id="MDS0294901.1"/>
    </source>
</evidence>
<evidence type="ECO:0000256" key="1">
    <source>
        <dbReference type="ARBA" id="ARBA00022505"/>
    </source>
</evidence>
<dbReference type="EMBL" id="JAMQOQ010000003">
    <property type="protein sequence ID" value="MDS0294901.1"/>
    <property type="molecule type" value="Genomic_DNA"/>
</dbReference>
<name>A0ABU2G289_9EURY</name>
<dbReference type="Pfam" id="PF20256">
    <property type="entry name" value="MoCoBD_2"/>
    <property type="match status" value="1"/>
</dbReference>
<evidence type="ECO:0000256" key="3">
    <source>
        <dbReference type="SAM" id="MobiDB-lite"/>
    </source>
</evidence>
<dbReference type="InterPro" id="IPR037165">
    <property type="entry name" value="AldOxase/xan_DH_Mopterin-bd_sf"/>
</dbReference>
<reference evidence="5 6" key="1">
    <citation type="submission" date="2022-06" db="EMBL/GenBank/DDBJ databases">
        <title>Halogeometricum sp. a new haloarchaeum isolate from saline soil.</title>
        <authorList>
            <person name="Strakova D."/>
            <person name="Galisteo C."/>
            <person name="Sanchez-Porro C."/>
            <person name="Ventosa A."/>
        </authorList>
    </citation>
    <scope>NUCLEOTIDE SEQUENCE [LARGE SCALE GENOMIC DNA]</scope>
    <source>
        <strain evidence="6">S3BR25-2</strain>
    </source>
</reference>
<dbReference type="PANTHER" id="PTHR11908:SF132">
    <property type="entry name" value="ALDEHYDE OXIDASE 1-RELATED"/>
    <property type="match status" value="1"/>
</dbReference>
<feature type="compositionally biased region" description="Polar residues" evidence="3">
    <location>
        <begin position="1"/>
        <end position="13"/>
    </location>
</feature>
<keyword evidence="6" id="KW-1185">Reference proteome</keyword>
<organism evidence="5 6">
    <name type="scientific">Halogeometricum luteum</name>
    <dbReference type="NCBI Taxonomy" id="2950537"/>
    <lineage>
        <taxon>Archaea</taxon>
        <taxon>Methanobacteriati</taxon>
        <taxon>Methanobacteriota</taxon>
        <taxon>Stenosarchaea group</taxon>
        <taxon>Halobacteria</taxon>
        <taxon>Halobacteriales</taxon>
        <taxon>Haloferacaceae</taxon>
        <taxon>Halogeometricum</taxon>
    </lineage>
</organism>
<keyword evidence="2" id="KW-0560">Oxidoreductase</keyword>
<dbReference type="InterPro" id="IPR000674">
    <property type="entry name" value="Ald_Oxase/Xan_DH_a/b"/>
</dbReference>
<dbReference type="RefSeq" id="WP_310928748.1">
    <property type="nucleotide sequence ID" value="NZ_JAMQOQ010000003.1"/>
</dbReference>
<dbReference type="InterPro" id="IPR016208">
    <property type="entry name" value="Ald_Oxase/xanthine_DH-like"/>
</dbReference>
<feature type="region of interest" description="Disordered" evidence="3">
    <location>
        <begin position="1"/>
        <end position="37"/>
    </location>
</feature>
<evidence type="ECO:0000259" key="4">
    <source>
        <dbReference type="SMART" id="SM01008"/>
    </source>
</evidence>
<dbReference type="SUPFAM" id="SSF54665">
    <property type="entry name" value="CO dehydrogenase molybdoprotein N-domain-like"/>
    <property type="match status" value="1"/>
</dbReference>
<dbReference type="Pfam" id="PF01315">
    <property type="entry name" value="Ald_Xan_dh_C"/>
    <property type="match status" value="1"/>
</dbReference>
<dbReference type="Pfam" id="PF02738">
    <property type="entry name" value="MoCoBD_1"/>
    <property type="match status" value="1"/>
</dbReference>
<protein>
    <submittedName>
        <fullName evidence="5">Xanthine dehydrogenase family protein molybdopterin-binding subunit</fullName>
    </submittedName>
</protein>
<dbReference type="InterPro" id="IPR008274">
    <property type="entry name" value="AldOxase/xan_DH_MoCoBD1"/>
</dbReference>